<dbReference type="OrthoDB" id="10607081at2759"/>
<sequence>MLNLLEAFCQISNSLEKRQLAVGAQLITVKLIGVCAFLSDQLVYSFYTAVCIKYCHLRIAVLYYKSRSSSSSKFDNREIVILKGLVNFVKS</sequence>
<organism evidence="1 2">
    <name type="scientific">Trichinella pseudospiralis</name>
    <name type="common">Parasitic roundworm</name>
    <dbReference type="NCBI Taxonomy" id="6337"/>
    <lineage>
        <taxon>Eukaryota</taxon>
        <taxon>Metazoa</taxon>
        <taxon>Ecdysozoa</taxon>
        <taxon>Nematoda</taxon>
        <taxon>Enoplea</taxon>
        <taxon>Dorylaimia</taxon>
        <taxon>Trichinellida</taxon>
        <taxon>Trichinellidae</taxon>
        <taxon>Trichinella</taxon>
    </lineage>
</organism>
<accession>A0A0V1F7C1</accession>
<keyword evidence="2" id="KW-1185">Reference proteome</keyword>
<evidence type="ECO:0000313" key="1">
    <source>
        <dbReference type="EMBL" id="KRY81695.1"/>
    </source>
</evidence>
<gene>
    <name evidence="1" type="ORF">T4D_787</name>
</gene>
<dbReference type="AlphaFoldDB" id="A0A0V1F7C1"/>
<protein>
    <submittedName>
        <fullName evidence="1">Uncharacterized protein</fullName>
    </submittedName>
</protein>
<name>A0A0V1F7C1_TRIPS</name>
<proteinExistence type="predicted"/>
<dbReference type="EMBL" id="JYDT01000210">
    <property type="protein sequence ID" value="KRY81695.1"/>
    <property type="molecule type" value="Genomic_DNA"/>
</dbReference>
<dbReference type="Proteomes" id="UP000054995">
    <property type="component" value="Unassembled WGS sequence"/>
</dbReference>
<comment type="caution">
    <text evidence="1">The sequence shown here is derived from an EMBL/GenBank/DDBJ whole genome shotgun (WGS) entry which is preliminary data.</text>
</comment>
<evidence type="ECO:0000313" key="2">
    <source>
        <dbReference type="Proteomes" id="UP000054995"/>
    </source>
</evidence>
<reference evidence="1 2" key="1">
    <citation type="submission" date="2015-01" db="EMBL/GenBank/DDBJ databases">
        <title>Evolution of Trichinella species and genotypes.</title>
        <authorList>
            <person name="Korhonen P.K."/>
            <person name="Edoardo P."/>
            <person name="Giuseppe L.R."/>
            <person name="Gasser R.B."/>
        </authorList>
    </citation>
    <scope>NUCLEOTIDE SEQUENCE [LARGE SCALE GENOMIC DNA]</scope>
    <source>
        <strain evidence="1">ISS470</strain>
    </source>
</reference>